<sequence>MAPAGLLKHVIAPTGMVGSSQMSFHGLARLGARKHLNLISFQKWNQLGGLKISLHVVAATAPGRQNLRYWLDSPDNLKRAVAWKAVELVKWGFALEVLIIGMAIEELGKLIPQNARLLEYELFLLQGSV</sequence>
<protein>
    <submittedName>
        <fullName evidence="1">Uncharacterized protein</fullName>
    </submittedName>
</protein>
<evidence type="ECO:0000313" key="2">
    <source>
        <dbReference type="Proteomes" id="UP001497444"/>
    </source>
</evidence>
<organism evidence="1 2">
    <name type="scientific">Sphagnum jensenii</name>
    <dbReference type="NCBI Taxonomy" id="128206"/>
    <lineage>
        <taxon>Eukaryota</taxon>
        <taxon>Viridiplantae</taxon>
        <taxon>Streptophyta</taxon>
        <taxon>Embryophyta</taxon>
        <taxon>Bryophyta</taxon>
        <taxon>Sphagnophytina</taxon>
        <taxon>Sphagnopsida</taxon>
        <taxon>Sphagnales</taxon>
        <taxon>Sphagnaceae</taxon>
        <taxon>Sphagnum</taxon>
    </lineage>
</organism>
<dbReference type="Proteomes" id="UP001497444">
    <property type="component" value="Chromosome 19"/>
</dbReference>
<evidence type="ECO:0000313" key="1">
    <source>
        <dbReference type="EMBL" id="CAK9267316.1"/>
    </source>
</evidence>
<name>A0ABP0WMC6_9BRYO</name>
<proteinExistence type="predicted"/>
<gene>
    <name evidence="1" type="ORF">CSSPJE1EN1_LOCUS12794</name>
</gene>
<dbReference type="EMBL" id="OZ020114">
    <property type="protein sequence ID" value="CAK9267316.1"/>
    <property type="molecule type" value="Genomic_DNA"/>
</dbReference>
<keyword evidence="2" id="KW-1185">Reference proteome</keyword>
<reference evidence="1" key="1">
    <citation type="submission" date="2024-02" db="EMBL/GenBank/DDBJ databases">
        <authorList>
            <consortium name="ELIXIR-Norway"/>
            <consortium name="Elixir Norway"/>
        </authorList>
    </citation>
    <scope>NUCLEOTIDE SEQUENCE</scope>
</reference>
<accession>A0ABP0WMC6</accession>